<dbReference type="OrthoDB" id="268600at2"/>
<evidence type="ECO:0000256" key="5">
    <source>
        <dbReference type="ARBA" id="ARBA00023136"/>
    </source>
</evidence>
<evidence type="ECO:0000256" key="3">
    <source>
        <dbReference type="ARBA" id="ARBA00022692"/>
    </source>
</evidence>
<dbReference type="EMBL" id="CP036290">
    <property type="protein sequence ID" value="QDU84520.1"/>
    <property type="molecule type" value="Genomic_DNA"/>
</dbReference>
<evidence type="ECO:0000256" key="2">
    <source>
        <dbReference type="ARBA" id="ARBA00022475"/>
    </source>
</evidence>
<evidence type="ECO:0000256" key="4">
    <source>
        <dbReference type="ARBA" id="ARBA00022989"/>
    </source>
</evidence>
<evidence type="ECO:0000313" key="8">
    <source>
        <dbReference type="EMBL" id="QDU84520.1"/>
    </source>
</evidence>
<sequence length="330" mass="34544">MTRPSTPESAPGSARAGHLALIVVQLVFGLFPVFVKLAVSGGLAPQALAAWRLGFGSIAVGAVAFALHGRAAIPARRLMPKLMVCSLLGVLANQLLALEGTARTSASSAGLLMTLIPVFTFVIAAISRVERFTVRQLMGVPVAMCGALWLLLAAKSGAVPGSDPVLGNGLIVLNTLCYAGYLVYSRSVLRELPPAVFLFWAYLLSLPAAPFLAHGEALFPTTTDPELLARSWWGLGLLLVGPTFLAYLLNTFALTRVPASVTAIYIYMQPSIAALGAALILDERPTIDLAISAALVFAGIALVTLKRRPRGIAQVAPIAPAVGRRDDAAS</sequence>
<feature type="domain" description="EamA" evidence="7">
    <location>
        <begin position="167"/>
        <end position="304"/>
    </location>
</feature>
<dbReference type="SUPFAM" id="SSF103481">
    <property type="entry name" value="Multidrug resistance efflux transporter EmrE"/>
    <property type="match status" value="2"/>
</dbReference>
<feature type="transmembrane region" description="Helical" evidence="6">
    <location>
        <begin position="287"/>
        <end position="305"/>
    </location>
</feature>
<feature type="transmembrane region" description="Helical" evidence="6">
    <location>
        <begin position="165"/>
        <end position="184"/>
    </location>
</feature>
<feature type="domain" description="EamA" evidence="7">
    <location>
        <begin position="16"/>
        <end position="151"/>
    </location>
</feature>
<keyword evidence="5 6" id="KW-0472">Membrane</keyword>
<dbReference type="Gene3D" id="1.10.3730.20">
    <property type="match status" value="1"/>
</dbReference>
<dbReference type="Pfam" id="PF00892">
    <property type="entry name" value="EamA"/>
    <property type="match status" value="2"/>
</dbReference>
<evidence type="ECO:0000256" key="6">
    <source>
        <dbReference type="SAM" id="Phobius"/>
    </source>
</evidence>
<feature type="transmembrane region" description="Helical" evidence="6">
    <location>
        <begin position="20"/>
        <end position="43"/>
    </location>
</feature>
<organism evidence="8 9">
    <name type="scientific">Rohdeia mirabilis</name>
    <dbReference type="NCBI Taxonomy" id="2528008"/>
    <lineage>
        <taxon>Bacteria</taxon>
        <taxon>Pseudomonadati</taxon>
        <taxon>Planctomycetota</taxon>
        <taxon>Planctomycetia</taxon>
        <taxon>Planctomycetia incertae sedis</taxon>
        <taxon>Rohdeia</taxon>
    </lineage>
</organism>
<evidence type="ECO:0000256" key="1">
    <source>
        <dbReference type="ARBA" id="ARBA00004651"/>
    </source>
</evidence>
<dbReference type="AlphaFoldDB" id="A0A518CZ62"/>
<dbReference type="PANTHER" id="PTHR32322:SF18">
    <property type="entry name" value="S-ADENOSYLMETHIONINE_S-ADENOSYLHOMOCYSTEINE TRANSPORTER"/>
    <property type="match status" value="1"/>
</dbReference>
<dbReference type="InterPro" id="IPR000620">
    <property type="entry name" value="EamA_dom"/>
</dbReference>
<feature type="transmembrane region" description="Helical" evidence="6">
    <location>
        <begin position="196"/>
        <end position="213"/>
    </location>
</feature>
<evidence type="ECO:0000259" key="7">
    <source>
        <dbReference type="Pfam" id="PF00892"/>
    </source>
</evidence>
<gene>
    <name evidence="8" type="ORF">Pla163_16310</name>
</gene>
<feature type="transmembrane region" description="Helical" evidence="6">
    <location>
        <begin position="264"/>
        <end position="281"/>
    </location>
</feature>
<dbReference type="Proteomes" id="UP000319342">
    <property type="component" value="Chromosome"/>
</dbReference>
<feature type="transmembrane region" description="Helical" evidence="6">
    <location>
        <begin position="49"/>
        <end position="67"/>
    </location>
</feature>
<accession>A0A518CZ62</accession>
<dbReference type="InterPro" id="IPR037185">
    <property type="entry name" value="EmrE-like"/>
</dbReference>
<keyword evidence="9" id="KW-1185">Reference proteome</keyword>
<comment type="subcellular location">
    <subcellularLocation>
        <location evidence="1">Cell membrane</location>
        <topology evidence="1">Multi-pass membrane protein</topology>
    </subcellularLocation>
</comment>
<keyword evidence="3 6" id="KW-0812">Transmembrane</keyword>
<name>A0A518CZ62_9BACT</name>
<dbReference type="RefSeq" id="WP_145186218.1">
    <property type="nucleotide sequence ID" value="NZ_CP036290.1"/>
</dbReference>
<dbReference type="GO" id="GO:0005886">
    <property type="term" value="C:plasma membrane"/>
    <property type="evidence" value="ECO:0007669"/>
    <property type="project" value="UniProtKB-SubCell"/>
</dbReference>
<proteinExistence type="predicted"/>
<dbReference type="PANTHER" id="PTHR32322">
    <property type="entry name" value="INNER MEMBRANE TRANSPORTER"/>
    <property type="match status" value="1"/>
</dbReference>
<feature type="transmembrane region" description="Helical" evidence="6">
    <location>
        <begin position="233"/>
        <end position="252"/>
    </location>
</feature>
<protein>
    <submittedName>
        <fullName evidence="8">EamA-like transporter family protein</fullName>
    </submittedName>
</protein>
<reference evidence="8 9" key="1">
    <citation type="submission" date="2019-02" db="EMBL/GenBank/DDBJ databases">
        <title>Deep-cultivation of Planctomycetes and their phenomic and genomic characterization uncovers novel biology.</title>
        <authorList>
            <person name="Wiegand S."/>
            <person name="Jogler M."/>
            <person name="Boedeker C."/>
            <person name="Pinto D."/>
            <person name="Vollmers J."/>
            <person name="Rivas-Marin E."/>
            <person name="Kohn T."/>
            <person name="Peeters S.H."/>
            <person name="Heuer A."/>
            <person name="Rast P."/>
            <person name="Oberbeckmann S."/>
            <person name="Bunk B."/>
            <person name="Jeske O."/>
            <person name="Meyerdierks A."/>
            <person name="Storesund J.E."/>
            <person name="Kallscheuer N."/>
            <person name="Luecker S."/>
            <person name="Lage O.M."/>
            <person name="Pohl T."/>
            <person name="Merkel B.J."/>
            <person name="Hornburger P."/>
            <person name="Mueller R.-W."/>
            <person name="Bruemmer F."/>
            <person name="Labrenz M."/>
            <person name="Spormann A.M."/>
            <person name="Op den Camp H."/>
            <person name="Overmann J."/>
            <person name="Amann R."/>
            <person name="Jetten M.S.M."/>
            <person name="Mascher T."/>
            <person name="Medema M.H."/>
            <person name="Devos D.P."/>
            <person name="Kaster A.-K."/>
            <person name="Ovreas L."/>
            <person name="Rohde M."/>
            <person name="Galperin M.Y."/>
            <person name="Jogler C."/>
        </authorList>
    </citation>
    <scope>NUCLEOTIDE SEQUENCE [LARGE SCALE GENOMIC DNA]</scope>
    <source>
        <strain evidence="8 9">Pla163</strain>
    </source>
</reference>
<feature type="transmembrane region" description="Helical" evidence="6">
    <location>
        <begin position="138"/>
        <end position="159"/>
    </location>
</feature>
<keyword evidence="2" id="KW-1003">Cell membrane</keyword>
<feature type="transmembrane region" description="Helical" evidence="6">
    <location>
        <begin position="109"/>
        <end position="126"/>
    </location>
</feature>
<keyword evidence="4 6" id="KW-1133">Transmembrane helix</keyword>
<feature type="transmembrane region" description="Helical" evidence="6">
    <location>
        <begin position="79"/>
        <end position="97"/>
    </location>
</feature>
<evidence type="ECO:0000313" key="9">
    <source>
        <dbReference type="Proteomes" id="UP000319342"/>
    </source>
</evidence>
<dbReference type="InterPro" id="IPR050638">
    <property type="entry name" value="AA-Vitamin_Transporters"/>
</dbReference>